<sequence>MPSRYIRCQSPDSNSQSQPSSNEAEETHSDDEDESNAMSDHSNPAQDPVVDHESYGKVVEIVDESDNVTKKRDFKSKDIHKLRDGDRVLVQFNSAGQLIGDYRSALSRWMVSLMKEPNLCPRGAKDFKEVKENYGAELLRNLRLKFLIPKCVDVEKALLTFLASSFEARGISRTNTFSNKLKQHQFAMTEIEEELDKLPCPKDFSVPQWSKYKNYLKSAEFKKYSQNGKAARALKSHMHTTRTKSFTQCRAEFDFNIPVTSPPPPRVTKSQVKCLRDGSLITRNDGDIIIDDATTTKLHHLQNVSV</sequence>
<feature type="region of interest" description="Disordered" evidence="1">
    <location>
        <begin position="1"/>
        <end position="53"/>
    </location>
</feature>
<evidence type="ECO:0000256" key="1">
    <source>
        <dbReference type="SAM" id="MobiDB-lite"/>
    </source>
</evidence>
<accession>A0A9Q1QHE6</accession>
<dbReference type="AlphaFoldDB" id="A0A9Q1QHE6"/>
<gene>
    <name evidence="2" type="ORF">Cgig2_014368</name>
</gene>
<protein>
    <submittedName>
        <fullName evidence="2">Uncharacterized protein</fullName>
    </submittedName>
</protein>
<evidence type="ECO:0000313" key="3">
    <source>
        <dbReference type="Proteomes" id="UP001153076"/>
    </source>
</evidence>
<dbReference type="PANTHER" id="PTHR33144:SF16">
    <property type="entry name" value="OS02G0129000 PROTEIN"/>
    <property type="match status" value="1"/>
</dbReference>
<comment type="caution">
    <text evidence="2">The sequence shown here is derived from an EMBL/GenBank/DDBJ whole genome shotgun (WGS) entry which is preliminary data.</text>
</comment>
<feature type="compositionally biased region" description="Polar residues" evidence="1">
    <location>
        <begin position="36"/>
        <end position="45"/>
    </location>
</feature>
<keyword evidence="3" id="KW-1185">Reference proteome</keyword>
<reference evidence="2" key="1">
    <citation type="submission" date="2022-04" db="EMBL/GenBank/DDBJ databases">
        <title>Carnegiea gigantea Genome sequencing and assembly v2.</title>
        <authorList>
            <person name="Copetti D."/>
            <person name="Sanderson M.J."/>
            <person name="Burquez A."/>
            <person name="Wojciechowski M.F."/>
        </authorList>
    </citation>
    <scope>NUCLEOTIDE SEQUENCE</scope>
    <source>
        <strain evidence="2">SGP5-SGP5p</strain>
        <tissue evidence="2">Aerial part</tissue>
    </source>
</reference>
<dbReference type="Proteomes" id="UP001153076">
    <property type="component" value="Unassembled WGS sequence"/>
</dbReference>
<evidence type="ECO:0000313" key="2">
    <source>
        <dbReference type="EMBL" id="KAJ8441899.1"/>
    </source>
</evidence>
<dbReference type="PANTHER" id="PTHR33144">
    <property type="entry name" value="OS10G0409366 PROTEIN-RELATED"/>
    <property type="match status" value="1"/>
</dbReference>
<organism evidence="2 3">
    <name type="scientific">Carnegiea gigantea</name>
    <dbReference type="NCBI Taxonomy" id="171969"/>
    <lineage>
        <taxon>Eukaryota</taxon>
        <taxon>Viridiplantae</taxon>
        <taxon>Streptophyta</taxon>
        <taxon>Embryophyta</taxon>
        <taxon>Tracheophyta</taxon>
        <taxon>Spermatophyta</taxon>
        <taxon>Magnoliopsida</taxon>
        <taxon>eudicotyledons</taxon>
        <taxon>Gunneridae</taxon>
        <taxon>Pentapetalae</taxon>
        <taxon>Caryophyllales</taxon>
        <taxon>Cactineae</taxon>
        <taxon>Cactaceae</taxon>
        <taxon>Cactoideae</taxon>
        <taxon>Echinocereeae</taxon>
        <taxon>Carnegiea</taxon>
    </lineage>
</organism>
<dbReference type="EMBL" id="JAKOGI010000150">
    <property type="protein sequence ID" value="KAJ8441899.1"/>
    <property type="molecule type" value="Genomic_DNA"/>
</dbReference>
<proteinExistence type="predicted"/>
<feature type="compositionally biased region" description="Low complexity" evidence="1">
    <location>
        <begin position="9"/>
        <end position="22"/>
    </location>
</feature>
<name>A0A9Q1QHE6_9CARY</name>